<sequence>MEFNHHKITTFGSHPTIPTTRGDGVVRLNIISGRDIIDSIIEITPTVFRRDRNPFESKCSFSLK</sequence>
<protein>
    <submittedName>
        <fullName evidence="2">Uncharacterized protein</fullName>
    </submittedName>
</protein>
<proteinExistence type="predicted"/>
<accession>A0AAT9GBW5</accession>
<dbReference type="EMBL" id="AP029172">
    <property type="protein sequence ID" value="BFD47345.1"/>
    <property type="molecule type" value="Genomic_DNA"/>
</dbReference>
<dbReference type="AlphaFoldDB" id="A0AAT9GBW5"/>
<name>A0AAT9GBW5_9RICK</name>
<reference evidence="2" key="1">
    <citation type="submission" date="2024-01" db="EMBL/GenBank/DDBJ databases">
        <title>Sequencing the genomes of a sandfly, Sergentomyia squamirostris, and its two endosymbionts.</title>
        <authorList>
            <person name="Itokawa K."/>
            <person name="Sanjoba C."/>
        </authorList>
    </citation>
    <scope>NUCLEOTIDE SEQUENCE</scope>
    <source>
        <strain evidence="2">WSSQ</strain>
    </source>
</reference>
<gene>
    <name evidence="2" type="ORF">DMENIID0003_04190</name>
</gene>
<evidence type="ECO:0000313" key="2">
    <source>
        <dbReference type="EMBL" id="BFD47345.1"/>
    </source>
</evidence>
<organism evidence="2">
    <name type="scientific">Wolbachia endosymbiont of Sergentomyia squamirostris</name>
    <dbReference type="NCBI Taxonomy" id="3113640"/>
    <lineage>
        <taxon>Bacteria</taxon>
        <taxon>Pseudomonadati</taxon>
        <taxon>Pseudomonadota</taxon>
        <taxon>Alphaproteobacteria</taxon>
        <taxon>Rickettsiales</taxon>
        <taxon>Anaplasmataceae</taxon>
        <taxon>Wolbachieae</taxon>
        <taxon>Wolbachia</taxon>
    </lineage>
</organism>
<feature type="compositionally biased region" description="Polar residues" evidence="1">
    <location>
        <begin position="10"/>
        <end position="19"/>
    </location>
</feature>
<feature type="region of interest" description="Disordered" evidence="1">
    <location>
        <begin position="1"/>
        <end position="21"/>
    </location>
</feature>
<evidence type="ECO:0000256" key="1">
    <source>
        <dbReference type="SAM" id="MobiDB-lite"/>
    </source>
</evidence>